<dbReference type="InterPro" id="IPR011032">
    <property type="entry name" value="GroES-like_sf"/>
</dbReference>
<proteinExistence type="predicted"/>
<dbReference type="Proteomes" id="UP001521222">
    <property type="component" value="Unassembled WGS sequence"/>
</dbReference>
<dbReference type="SUPFAM" id="SSF50129">
    <property type="entry name" value="GroES-like"/>
    <property type="match status" value="1"/>
</dbReference>
<dbReference type="EMBL" id="JAKIXB020000009">
    <property type="protein sequence ID" value="KAL1605511.1"/>
    <property type="molecule type" value="Genomic_DNA"/>
</dbReference>
<dbReference type="PANTHER" id="PTHR43677">
    <property type="entry name" value="SHORT-CHAIN DEHYDROGENASE/REDUCTASE"/>
    <property type="match status" value="1"/>
</dbReference>
<dbReference type="Pfam" id="PF13602">
    <property type="entry name" value="ADH_zinc_N_2"/>
    <property type="match status" value="1"/>
</dbReference>
<keyword evidence="3" id="KW-1185">Reference proteome</keyword>
<name>A0ABR3RM44_9PLEO</name>
<dbReference type="SUPFAM" id="SSF51735">
    <property type="entry name" value="NAD(P)-binding Rossmann-fold domains"/>
    <property type="match status" value="1"/>
</dbReference>
<dbReference type="InterPro" id="IPR051397">
    <property type="entry name" value="Zn-ADH-like_protein"/>
</dbReference>
<evidence type="ECO:0000313" key="2">
    <source>
        <dbReference type="EMBL" id="KAL1605511.1"/>
    </source>
</evidence>
<feature type="domain" description="Enoyl reductase (ER)" evidence="1">
    <location>
        <begin position="21"/>
        <end position="337"/>
    </location>
</feature>
<dbReference type="CDD" id="cd08273">
    <property type="entry name" value="MDR8"/>
    <property type="match status" value="1"/>
</dbReference>
<gene>
    <name evidence="2" type="ORF">SLS59_003313</name>
</gene>
<dbReference type="InterPro" id="IPR036291">
    <property type="entry name" value="NAD(P)-bd_dom_sf"/>
</dbReference>
<dbReference type="PANTHER" id="PTHR43677:SF4">
    <property type="entry name" value="QUINONE OXIDOREDUCTASE-LIKE PROTEIN 2"/>
    <property type="match status" value="1"/>
</dbReference>
<accession>A0ABR3RM44</accession>
<organism evidence="2 3">
    <name type="scientific">Nothophoma quercina</name>
    <dbReference type="NCBI Taxonomy" id="749835"/>
    <lineage>
        <taxon>Eukaryota</taxon>
        <taxon>Fungi</taxon>
        <taxon>Dikarya</taxon>
        <taxon>Ascomycota</taxon>
        <taxon>Pezizomycotina</taxon>
        <taxon>Dothideomycetes</taxon>
        <taxon>Pleosporomycetidae</taxon>
        <taxon>Pleosporales</taxon>
        <taxon>Pleosporineae</taxon>
        <taxon>Didymellaceae</taxon>
        <taxon>Nothophoma</taxon>
    </lineage>
</organism>
<comment type="caution">
    <text evidence="2">The sequence shown here is derived from an EMBL/GenBank/DDBJ whole genome shotgun (WGS) entry which is preliminary data.</text>
</comment>
<dbReference type="SMART" id="SM00829">
    <property type="entry name" value="PKS_ER"/>
    <property type="match status" value="1"/>
</dbReference>
<sequence length="348" mass="37736">MATVSKMSITSIRKSCIHSFGDPSHVSIISTTISSPAANEVQVKVLYSGFGGSDIAMRLGGYPNQKPAPLTTGYSCIGTVTSNGPKSKMFSVGSLVGCLCVYEGQSELVNLPEKYIIPIPEGVDLKQAVALILDWTTAYGMVYRSGKVTRGQRVFIHGLSGSVGFGLLTLCKLEGAEVYGTASEYNHAAVRAAGAHPFVYSNKEWMKAMKNIGGAHVVFDPLGFESYDESWDILARGGKLVGYGGNYNVLNGGKPRSQWPQIAKLLSKNLNVFCPNSTAFFYVDRDQSTFIPELKKLLEMLRTGEITVPIRKLWTLEEAPEAHRMFNKGPGVGAVVIKVADDNSSYRE</sequence>
<evidence type="ECO:0000259" key="1">
    <source>
        <dbReference type="SMART" id="SM00829"/>
    </source>
</evidence>
<dbReference type="Gene3D" id="3.90.180.10">
    <property type="entry name" value="Medium-chain alcohol dehydrogenases, catalytic domain"/>
    <property type="match status" value="1"/>
</dbReference>
<dbReference type="Gene3D" id="3.40.50.720">
    <property type="entry name" value="NAD(P)-binding Rossmann-like Domain"/>
    <property type="match status" value="1"/>
</dbReference>
<dbReference type="InterPro" id="IPR020843">
    <property type="entry name" value="ER"/>
</dbReference>
<dbReference type="InterPro" id="IPR013154">
    <property type="entry name" value="ADH-like_N"/>
</dbReference>
<dbReference type="Pfam" id="PF08240">
    <property type="entry name" value="ADH_N"/>
    <property type="match status" value="1"/>
</dbReference>
<evidence type="ECO:0000313" key="3">
    <source>
        <dbReference type="Proteomes" id="UP001521222"/>
    </source>
</evidence>
<reference evidence="2 3" key="1">
    <citation type="submission" date="2024-02" db="EMBL/GenBank/DDBJ databases">
        <title>De novo assembly and annotation of 12 fungi associated with fruit tree decline syndrome in Ontario, Canada.</title>
        <authorList>
            <person name="Sulman M."/>
            <person name="Ellouze W."/>
            <person name="Ilyukhin E."/>
        </authorList>
    </citation>
    <scope>NUCLEOTIDE SEQUENCE [LARGE SCALE GENOMIC DNA]</scope>
    <source>
        <strain evidence="2 3">M97-236</strain>
    </source>
</reference>
<protein>
    <recommendedName>
        <fullName evidence="1">Enoyl reductase (ER) domain-containing protein</fullName>
    </recommendedName>
</protein>